<evidence type="ECO:0000313" key="4">
    <source>
        <dbReference type="Proteomes" id="UP000095662"/>
    </source>
</evidence>
<dbReference type="PROSITE" id="PS51736">
    <property type="entry name" value="RECOMBINASES_3"/>
    <property type="match status" value="1"/>
</dbReference>
<accession>A0A174ZEL3</accession>
<dbReference type="GO" id="GO:0003677">
    <property type="term" value="F:DNA binding"/>
    <property type="evidence" value="ECO:0007669"/>
    <property type="project" value="InterPro"/>
</dbReference>
<dbReference type="InterPro" id="IPR038109">
    <property type="entry name" value="DNA_bind_recomb_sf"/>
</dbReference>
<dbReference type="InterPro" id="IPR011109">
    <property type="entry name" value="DNA_bind_recombinase_dom"/>
</dbReference>
<sequence>MNKLRAAAYCRVSTDRAEQSGSLASQRSFFDDYIRNSDSMTLVGVFYDEGTSGTTTLNRYGFNKMISLAVSGGIDIILTKEVSRFARNTVDTLNITRMLRAKGVGIIFINDNIDTRDSDGELRLSIMATIAQEESRKISERVKWGQQRKMEQGVVFGRSCLGYDVKDGKITVNADSAEIVKRIFTEYTVLLKGAESIADELNAEQIRTVNGGRWSGAFIRKVLRNVKYVGDLEQKKTCTPDFLTHKKRLNSSEHIYIRNHHEPIISRELWEQTQAEISRRKPTDTSRHSDRYVFSGKVYCGVCGSVMVSRVKTLKNGKIYHTLRCSGRIGGKSCNNETLNVTALKACVKRIFTDIPINKTAVINAVIKGLSRTDKPDIPALRRKIETLNAKKRRAVDLMLDGLITQQELIEQKSYYDSIIEKLSQEISSDRSVFETDKIRKNAEKFLDFTSDPIWLLVIRADYIHGTLTVYLNGIEKGFATCFTATGRGDSYRVITGNTVRSQGIIPGTMQVQKNYPISK</sequence>
<reference evidence="3 4" key="1">
    <citation type="submission" date="2015-09" db="EMBL/GenBank/DDBJ databases">
        <authorList>
            <consortium name="Pathogen Informatics"/>
        </authorList>
    </citation>
    <scope>NUCLEOTIDE SEQUENCE [LARGE SCALE GENOMIC DNA]</scope>
    <source>
        <strain evidence="3 4">2789STDY5834928</strain>
    </source>
</reference>
<feature type="domain" description="Resolvase/invertase-type recombinase catalytic" evidence="1">
    <location>
        <begin position="5"/>
        <end position="153"/>
    </location>
</feature>
<dbReference type="GO" id="GO:0000150">
    <property type="term" value="F:DNA strand exchange activity"/>
    <property type="evidence" value="ECO:0007669"/>
    <property type="project" value="InterPro"/>
</dbReference>
<gene>
    <name evidence="3" type="primary">tnpR_2</name>
    <name evidence="3" type="ORF">ERS852540_00473</name>
</gene>
<dbReference type="InterPro" id="IPR050639">
    <property type="entry name" value="SSR_resolvase"/>
</dbReference>
<dbReference type="SMART" id="SM00857">
    <property type="entry name" value="Resolvase"/>
    <property type="match status" value="1"/>
</dbReference>
<dbReference type="PROSITE" id="PS51737">
    <property type="entry name" value="RECOMBINASE_DNA_BIND"/>
    <property type="match status" value="1"/>
</dbReference>
<dbReference type="OrthoDB" id="9769353at2"/>
<dbReference type="PANTHER" id="PTHR30461">
    <property type="entry name" value="DNA-INVERTASE FROM LAMBDOID PROPHAGE"/>
    <property type="match status" value="1"/>
</dbReference>
<dbReference type="Pfam" id="PF07508">
    <property type="entry name" value="Recombinase"/>
    <property type="match status" value="1"/>
</dbReference>
<dbReference type="Pfam" id="PF00239">
    <property type="entry name" value="Resolvase"/>
    <property type="match status" value="1"/>
</dbReference>
<dbReference type="CDD" id="cd00338">
    <property type="entry name" value="Ser_Recombinase"/>
    <property type="match status" value="1"/>
</dbReference>
<dbReference type="InterPro" id="IPR025827">
    <property type="entry name" value="Zn_ribbon_recom_dom"/>
</dbReference>
<protein>
    <submittedName>
        <fullName evidence="3">Transposon Tn1000 resolvase</fullName>
    </submittedName>
</protein>
<dbReference type="Proteomes" id="UP000095662">
    <property type="component" value="Unassembled WGS sequence"/>
</dbReference>
<evidence type="ECO:0000259" key="1">
    <source>
        <dbReference type="PROSITE" id="PS51736"/>
    </source>
</evidence>
<dbReference type="STRING" id="39492.ERS852540_00473"/>
<dbReference type="SUPFAM" id="SSF53041">
    <property type="entry name" value="Resolvase-like"/>
    <property type="match status" value="1"/>
</dbReference>
<feature type="domain" description="Recombinase" evidence="2">
    <location>
        <begin position="160"/>
        <end position="283"/>
    </location>
</feature>
<name>A0A174ZEL3_9FIRM</name>
<dbReference type="InterPro" id="IPR006119">
    <property type="entry name" value="Resolv_N"/>
</dbReference>
<dbReference type="Pfam" id="PF13408">
    <property type="entry name" value="Zn_ribbon_recom"/>
    <property type="match status" value="1"/>
</dbReference>
<dbReference type="AlphaFoldDB" id="A0A174ZEL3"/>
<organism evidence="3 4">
    <name type="scientific">[Eubacterium] siraeum</name>
    <dbReference type="NCBI Taxonomy" id="39492"/>
    <lineage>
        <taxon>Bacteria</taxon>
        <taxon>Bacillati</taxon>
        <taxon>Bacillota</taxon>
        <taxon>Clostridia</taxon>
        <taxon>Eubacteriales</taxon>
        <taxon>Oscillospiraceae</taxon>
        <taxon>Oscillospiraceae incertae sedis</taxon>
    </lineage>
</organism>
<dbReference type="EMBL" id="CZBY01000003">
    <property type="protein sequence ID" value="CUQ82431.1"/>
    <property type="molecule type" value="Genomic_DNA"/>
</dbReference>
<dbReference type="PANTHER" id="PTHR30461:SF23">
    <property type="entry name" value="DNA RECOMBINASE-RELATED"/>
    <property type="match status" value="1"/>
</dbReference>
<evidence type="ECO:0000313" key="3">
    <source>
        <dbReference type="EMBL" id="CUQ82431.1"/>
    </source>
</evidence>
<dbReference type="InterPro" id="IPR036162">
    <property type="entry name" value="Resolvase-like_N_sf"/>
</dbReference>
<dbReference type="Gene3D" id="3.40.50.1390">
    <property type="entry name" value="Resolvase, N-terminal catalytic domain"/>
    <property type="match status" value="1"/>
</dbReference>
<proteinExistence type="predicted"/>
<evidence type="ECO:0000259" key="2">
    <source>
        <dbReference type="PROSITE" id="PS51737"/>
    </source>
</evidence>
<dbReference type="Gene3D" id="3.90.1750.20">
    <property type="entry name" value="Putative Large Serine Recombinase, Chain B, Domain 2"/>
    <property type="match status" value="1"/>
</dbReference>